<keyword evidence="3" id="KW-1185">Reference proteome</keyword>
<reference evidence="2 3" key="1">
    <citation type="submission" date="2017-06" db="EMBL/GenBank/DDBJ databases">
        <title>Genome sequencing of cyanobaciteial culture collection at National Institute for Environmental Studies (NIES).</title>
        <authorList>
            <person name="Hirose Y."/>
            <person name="Shimura Y."/>
            <person name="Fujisawa T."/>
            <person name="Nakamura Y."/>
            <person name="Kawachi M."/>
        </authorList>
    </citation>
    <scope>NUCLEOTIDE SEQUENCE [LARGE SCALE GENOMIC DNA]</scope>
    <source>
        <strain evidence="2 3">NIES-267</strain>
    </source>
</reference>
<feature type="chain" id="PRO_5013369038" description="FlgO domain-containing protein" evidence="1">
    <location>
        <begin position="30"/>
        <end position="418"/>
    </location>
</feature>
<dbReference type="InterPro" id="IPR005534">
    <property type="entry name" value="Curli_assmbl/transp-comp_CsgG"/>
</dbReference>
<name>A0A1Z4LLC5_9CYAN</name>
<proteinExistence type="predicted"/>
<dbReference type="Gene3D" id="3.40.50.10610">
    <property type="entry name" value="ABC-type transport auxiliary lipoprotein component"/>
    <property type="match status" value="1"/>
</dbReference>
<dbReference type="OrthoDB" id="554957at2"/>
<evidence type="ECO:0000256" key="1">
    <source>
        <dbReference type="SAM" id="SignalP"/>
    </source>
</evidence>
<accession>A0A1Z4LLC5</accession>
<protein>
    <recommendedName>
        <fullName evidence="4">FlgO domain-containing protein</fullName>
    </recommendedName>
</protein>
<organism evidence="2 3">
    <name type="scientific">Calothrix parasitica NIES-267</name>
    <dbReference type="NCBI Taxonomy" id="1973488"/>
    <lineage>
        <taxon>Bacteria</taxon>
        <taxon>Bacillati</taxon>
        <taxon>Cyanobacteriota</taxon>
        <taxon>Cyanophyceae</taxon>
        <taxon>Nostocales</taxon>
        <taxon>Calotrichaceae</taxon>
        <taxon>Calothrix</taxon>
    </lineage>
</organism>
<evidence type="ECO:0000313" key="3">
    <source>
        <dbReference type="Proteomes" id="UP000218418"/>
    </source>
</evidence>
<dbReference type="Proteomes" id="UP000218418">
    <property type="component" value="Chromosome"/>
</dbReference>
<gene>
    <name evidence="2" type="ORF">NIES267_15250</name>
</gene>
<evidence type="ECO:0000313" key="2">
    <source>
        <dbReference type="EMBL" id="BAY82047.1"/>
    </source>
</evidence>
<evidence type="ECO:0008006" key="4">
    <source>
        <dbReference type="Google" id="ProtNLM"/>
    </source>
</evidence>
<dbReference type="GO" id="GO:0030288">
    <property type="term" value="C:outer membrane-bounded periplasmic space"/>
    <property type="evidence" value="ECO:0007669"/>
    <property type="project" value="InterPro"/>
</dbReference>
<dbReference type="AlphaFoldDB" id="A0A1Z4LLC5"/>
<sequence length="418" mass="46981">MNYYFFRRVSSYILTSLLAFGIFHKSVNAEDTKTFTFCQQYKTLFHLNEGAERKVRITVLDIDIISPTSISDQFSQEKYVFRGIGKILANELAKTNNFSIVSWSQISPKSLQRGVNLPIPQKSITIEHLRNLRNKYGIEAVLIGTINYLEFDGERGKSFLGFGKTKKDNQVEIQVSFSAIDTSTGDVVIPIEGKGNGSKTYTDITIPNINVKIQNSLNRHLDINNNSWTSRTRGSTIEFTLNSNDEPQTIVSSDSDNILQKLLALAVEDSIKQISTDLNTRSHELACLLRKPTLIADVDKYDRNQVILNKGKLHGYCRGMTFSIERFPQPVKDPATGRILRIKTEKVGYITLSEVDSYSSVGKGTVVLGKYFRLRDIAKLTNPSCLNQSNKNSDSLIEKAPSPINSIEFNRNNSDANQ</sequence>
<keyword evidence="1" id="KW-0732">Signal</keyword>
<dbReference type="EMBL" id="AP018227">
    <property type="protein sequence ID" value="BAY82047.1"/>
    <property type="molecule type" value="Genomic_DNA"/>
</dbReference>
<feature type="signal peptide" evidence="1">
    <location>
        <begin position="1"/>
        <end position="29"/>
    </location>
</feature>
<dbReference type="Pfam" id="PF03783">
    <property type="entry name" value="CsgG"/>
    <property type="match status" value="1"/>
</dbReference>